<feature type="domain" description="HTH cro/C1-type" evidence="2">
    <location>
        <begin position="13"/>
        <end position="78"/>
    </location>
</feature>
<dbReference type="GO" id="GO:0003677">
    <property type="term" value="F:DNA binding"/>
    <property type="evidence" value="ECO:0007669"/>
    <property type="project" value="InterPro"/>
</dbReference>
<organism evidence="3 4">
    <name type="scientific">Amycolatopsis alba DSM 44262</name>
    <dbReference type="NCBI Taxonomy" id="1125972"/>
    <lineage>
        <taxon>Bacteria</taxon>
        <taxon>Bacillati</taxon>
        <taxon>Actinomycetota</taxon>
        <taxon>Actinomycetes</taxon>
        <taxon>Pseudonocardiales</taxon>
        <taxon>Pseudonocardiaceae</taxon>
        <taxon>Amycolatopsis</taxon>
    </lineage>
</organism>
<dbReference type="Pfam" id="PF13443">
    <property type="entry name" value="HTH_26"/>
    <property type="match status" value="1"/>
</dbReference>
<comment type="caution">
    <text evidence="3">The sequence shown here is derived from an EMBL/GenBank/DDBJ whole genome shotgun (WGS) entry which is preliminary data.</text>
</comment>
<dbReference type="RefSeq" id="WP_020636257.1">
    <property type="nucleotide sequence ID" value="NZ_KB913032.1"/>
</dbReference>
<name>A0A229RAH9_AMYAL</name>
<proteinExistence type="predicted"/>
<gene>
    <name evidence="3" type="ORF">CFP75_38260</name>
</gene>
<protein>
    <submittedName>
        <fullName evidence="3">XRE family transcriptional regulator</fullName>
    </submittedName>
</protein>
<evidence type="ECO:0000256" key="1">
    <source>
        <dbReference type="SAM" id="MobiDB-lite"/>
    </source>
</evidence>
<dbReference type="InterPro" id="IPR010982">
    <property type="entry name" value="Lambda_DNA-bd_dom_sf"/>
</dbReference>
<keyword evidence="4" id="KW-1185">Reference proteome</keyword>
<dbReference type="OrthoDB" id="3626437at2"/>
<reference evidence="3 4" key="1">
    <citation type="submission" date="2017-07" db="EMBL/GenBank/DDBJ databases">
        <title>Amycolatopsis alba DSM 44262 Genome sequencing and assembly.</title>
        <authorList>
            <person name="Kaur N."/>
            <person name="Mayilraj S."/>
        </authorList>
    </citation>
    <scope>NUCLEOTIDE SEQUENCE [LARGE SCALE GENOMIC DNA]</scope>
    <source>
        <strain evidence="3 4">DSM 44262</strain>
    </source>
</reference>
<evidence type="ECO:0000313" key="4">
    <source>
        <dbReference type="Proteomes" id="UP000215563"/>
    </source>
</evidence>
<feature type="region of interest" description="Disordered" evidence="1">
    <location>
        <begin position="88"/>
        <end position="113"/>
    </location>
</feature>
<sequence length="113" mass="12465">MTDKKRSISYSWRLREIMAEHGMYQTTELVDPLHERGIYLSVSQVHRLATGTPERLSLQVLAALCDIFGTTPADLIVTGAENVGIRKTGTADRPRSAGAAELRPARARITTTE</sequence>
<dbReference type="AlphaFoldDB" id="A0A229RAH9"/>
<accession>A0A229RAH9</accession>
<evidence type="ECO:0000313" key="3">
    <source>
        <dbReference type="EMBL" id="OXM43424.1"/>
    </source>
</evidence>
<evidence type="ECO:0000259" key="2">
    <source>
        <dbReference type="Pfam" id="PF13443"/>
    </source>
</evidence>
<dbReference type="Gene3D" id="1.10.260.40">
    <property type="entry name" value="lambda repressor-like DNA-binding domains"/>
    <property type="match status" value="1"/>
</dbReference>
<dbReference type="InterPro" id="IPR001387">
    <property type="entry name" value="Cro/C1-type_HTH"/>
</dbReference>
<dbReference type="Proteomes" id="UP000215563">
    <property type="component" value="Unassembled WGS sequence"/>
</dbReference>
<dbReference type="EMBL" id="NMQU01000148">
    <property type="protein sequence ID" value="OXM43424.1"/>
    <property type="molecule type" value="Genomic_DNA"/>
</dbReference>